<dbReference type="Pfam" id="PF00929">
    <property type="entry name" value="RNase_T"/>
    <property type="match status" value="1"/>
</dbReference>
<gene>
    <name evidence="5" type="ORF">GCM10011514_37610</name>
</gene>
<dbReference type="Gene3D" id="3.30.420.10">
    <property type="entry name" value="Ribonuclease H-like superfamily/Ribonuclease H"/>
    <property type="match status" value="1"/>
</dbReference>
<dbReference type="PANTHER" id="PTHR23044:SF61">
    <property type="entry name" value="3'-5' EXORIBONUCLEASE 1-RELATED"/>
    <property type="match status" value="1"/>
</dbReference>
<dbReference type="GO" id="GO:0003676">
    <property type="term" value="F:nucleic acid binding"/>
    <property type="evidence" value="ECO:0007669"/>
    <property type="project" value="InterPro"/>
</dbReference>
<reference evidence="5" key="1">
    <citation type="journal article" date="2014" name="Int. J. Syst. Evol. Microbiol.">
        <title>Complete genome sequence of Corynebacterium casei LMG S-19264T (=DSM 44701T), isolated from a smear-ripened cheese.</title>
        <authorList>
            <consortium name="US DOE Joint Genome Institute (JGI-PGF)"/>
            <person name="Walter F."/>
            <person name="Albersmeier A."/>
            <person name="Kalinowski J."/>
            <person name="Ruckert C."/>
        </authorList>
    </citation>
    <scope>NUCLEOTIDE SEQUENCE</scope>
    <source>
        <strain evidence="5">CGMCC 1.15958</strain>
    </source>
</reference>
<name>A0A917DUG4_9BACT</name>
<dbReference type="PANTHER" id="PTHR23044">
    <property type="entry name" value="3'-5' EXONUCLEASE ERI1-RELATED"/>
    <property type="match status" value="1"/>
</dbReference>
<dbReference type="GO" id="GO:0000175">
    <property type="term" value="F:3'-5'-RNA exonuclease activity"/>
    <property type="evidence" value="ECO:0007669"/>
    <property type="project" value="InterPro"/>
</dbReference>
<evidence type="ECO:0000313" key="5">
    <source>
        <dbReference type="EMBL" id="GGD70024.1"/>
    </source>
</evidence>
<dbReference type="InterPro" id="IPR012337">
    <property type="entry name" value="RNaseH-like_sf"/>
</dbReference>
<evidence type="ECO:0000256" key="2">
    <source>
        <dbReference type="ARBA" id="ARBA00022801"/>
    </source>
</evidence>
<dbReference type="AlphaFoldDB" id="A0A917DUG4"/>
<keyword evidence="1" id="KW-0540">Nuclease</keyword>
<dbReference type="SMART" id="SM00479">
    <property type="entry name" value="EXOIII"/>
    <property type="match status" value="1"/>
</dbReference>
<accession>A0A917DUG4</accession>
<dbReference type="GO" id="GO:0006259">
    <property type="term" value="P:DNA metabolic process"/>
    <property type="evidence" value="ECO:0007669"/>
    <property type="project" value="UniProtKB-ARBA"/>
</dbReference>
<proteinExistence type="predicted"/>
<keyword evidence="3 5" id="KW-0269">Exonuclease</keyword>
<keyword evidence="6" id="KW-1185">Reference proteome</keyword>
<evidence type="ECO:0000313" key="6">
    <source>
        <dbReference type="Proteomes" id="UP000609064"/>
    </source>
</evidence>
<protein>
    <submittedName>
        <fullName evidence="5">Exonuclease</fullName>
    </submittedName>
</protein>
<organism evidence="5 6">
    <name type="scientific">Emticicia aquatilis</name>
    <dbReference type="NCBI Taxonomy" id="1537369"/>
    <lineage>
        <taxon>Bacteria</taxon>
        <taxon>Pseudomonadati</taxon>
        <taxon>Bacteroidota</taxon>
        <taxon>Cytophagia</taxon>
        <taxon>Cytophagales</taxon>
        <taxon>Leadbetterellaceae</taxon>
        <taxon>Emticicia</taxon>
    </lineage>
</organism>
<feature type="domain" description="Exonuclease" evidence="4">
    <location>
        <begin position="11"/>
        <end position="187"/>
    </location>
</feature>
<dbReference type="InterPro" id="IPR036397">
    <property type="entry name" value="RNaseH_sf"/>
</dbReference>
<dbReference type="CDD" id="cd06133">
    <property type="entry name" value="ERI-1_3'hExo_like"/>
    <property type="match status" value="1"/>
</dbReference>
<dbReference type="SUPFAM" id="SSF53098">
    <property type="entry name" value="Ribonuclease H-like"/>
    <property type="match status" value="1"/>
</dbReference>
<evidence type="ECO:0000256" key="1">
    <source>
        <dbReference type="ARBA" id="ARBA00022722"/>
    </source>
</evidence>
<dbReference type="Proteomes" id="UP000609064">
    <property type="component" value="Unassembled WGS sequence"/>
</dbReference>
<keyword evidence="2" id="KW-0378">Hydrolase</keyword>
<comment type="caution">
    <text evidence="5">The sequence shown here is derived from an EMBL/GenBank/DDBJ whole genome shotgun (WGS) entry which is preliminary data.</text>
</comment>
<evidence type="ECO:0000259" key="4">
    <source>
        <dbReference type="SMART" id="SM00479"/>
    </source>
</evidence>
<reference evidence="5" key="2">
    <citation type="submission" date="2020-09" db="EMBL/GenBank/DDBJ databases">
        <authorList>
            <person name="Sun Q."/>
            <person name="Zhou Y."/>
        </authorList>
    </citation>
    <scope>NUCLEOTIDE SEQUENCE</scope>
    <source>
        <strain evidence="5">CGMCC 1.15958</strain>
    </source>
</reference>
<dbReference type="InterPro" id="IPR051274">
    <property type="entry name" value="3-5_Exoribonuclease"/>
</dbReference>
<dbReference type="InterPro" id="IPR047201">
    <property type="entry name" value="ERI-1_3'hExo-like"/>
</dbReference>
<dbReference type="EMBL" id="BMKK01000008">
    <property type="protein sequence ID" value="GGD70024.1"/>
    <property type="molecule type" value="Genomic_DNA"/>
</dbReference>
<dbReference type="InterPro" id="IPR013520">
    <property type="entry name" value="Ribonucl_H"/>
</dbReference>
<sequence length="192" mass="22416">MGGFKNIKKMNYIIVDLEATCLENRDNSPNEIIEIGAVCINEKQDIIGEFNRFVRPSIHPILSDFCINLTSISQEQVNNSNTFPLVLAEFKEWINSFLDDYLLCSWGFYDQVQLKNDCQLHGLDIDWLYNHISLKHQYAIIKKTRSMGMKNALKNEKLILEGTHHRGIDDAKNIAKIFCKLFNKWNFSKRRE</sequence>
<evidence type="ECO:0000256" key="3">
    <source>
        <dbReference type="ARBA" id="ARBA00022839"/>
    </source>
</evidence>